<evidence type="ECO:0000256" key="1">
    <source>
        <dbReference type="ARBA" id="ARBA00001936"/>
    </source>
</evidence>
<dbReference type="InterPro" id="IPR000291">
    <property type="entry name" value="D-Ala_lig_Van_CS"/>
</dbReference>
<dbReference type="AlphaFoldDB" id="A0A6J6M3M7"/>
<evidence type="ECO:0000256" key="12">
    <source>
        <dbReference type="ARBA" id="ARBA00023316"/>
    </source>
</evidence>
<comment type="cofactor">
    <cofactor evidence="2">
        <name>Mg(2+)</name>
        <dbReference type="ChEBI" id="CHEBI:18420"/>
    </cofactor>
</comment>
<dbReference type="InterPro" id="IPR011095">
    <property type="entry name" value="Dala_Dala_lig_C"/>
</dbReference>
<reference evidence="14" key="1">
    <citation type="submission" date="2020-05" db="EMBL/GenBank/DDBJ databases">
        <authorList>
            <person name="Chiriac C."/>
            <person name="Salcher M."/>
            <person name="Ghai R."/>
            <person name="Kavagutti S V."/>
        </authorList>
    </citation>
    <scope>NUCLEOTIDE SEQUENCE</scope>
</reference>
<evidence type="ECO:0000256" key="7">
    <source>
        <dbReference type="ARBA" id="ARBA00022840"/>
    </source>
</evidence>
<dbReference type="FunFam" id="3.30.470.20:FF:000008">
    <property type="entry name" value="D-alanine--D-alanine ligase"/>
    <property type="match status" value="1"/>
</dbReference>
<dbReference type="GO" id="GO:0005524">
    <property type="term" value="F:ATP binding"/>
    <property type="evidence" value="ECO:0007669"/>
    <property type="project" value="UniProtKB-KW"/>
</dbReference>
<dbReference type="GO" id="GO:0009252">
    <property type="term" value="P:peptidoglycan biosynthetic process"/>
    <property type="evidence" value="ECO:0007669"/>
    <property type="project" value="UniProtKB-KW"/>
</dbReference>
<dbReference type="NCBIfam" id="TIGR01205">
    <property type="entry name" value="D_ala_D_alaTIGR"/>
    <property type="match status" value="1"/>
</dbReference>
<dbReference type="PROSITE" id="PS50975">
    <property type="entry name" value="ATP_GRASP"/>
    <property type="match status" value="1"/>
</dbReference>
<keyword evidence="12" id="KW-0961">Cell wall biogenesis/degradation</keyword>
<accession>A0A6J6M3M7</accession>
<feature type="domain" description="ATP-grasp" evidence="13">
    <location>
        <begin position="135"/>
        <end position="338"/>
    </location>
</feature>
<dbReference type="PANTHER" id="PTHR23132:SF25">
    <property type="entry name" value="D-ALANINE--D-ALANINE LIGASE A"/>
    <property type="match status" value="1"/>
</dbReference>
<evidence type="ECO:0000259" key="13">
    <source>
        <dbReference type="PROSITE" id="PS50975"/>
    </source>
</evidence>
<dbReference type="PROSITE" id="PS00843">
    <property type="entry name" value="DALA_DALA_LIGASE_1"/>
    <property type="match status" value="1"/>
</dbReference>
<dbReference type="PIRSF" id="PIRSF039102">
    <property type="entry name" value="Ddl/VanB"/>
    <property type="match status" value="1"/>
</dbReference>
<evidence type="ECO:0000256" key="9">
    <source>
        <dbReference type="ARBA" id="ARBA00022960"/>
    </source>
</evidence>
<keyword evidence="5" id="KW-0479">Metal-binding</keyword>
<dbReference type="InterPro" id="IPR016185">
    <property type="entry name" value="PreATP-grasp_dom_sf"/>
</dbReference>
<dbReference type="GO" id="GO:0071555">
    <property type="term" value="P:cell wall organization"/>
    <property type="evidence" value="ECO:0007669"/>
    <property type="project" value="UniProtKB-KW"/>
</dbReference>
<dbReference type="Gene3D" id="3.40.50.20">
    <property type="match status" value="1"/>
</dbReference>
<dbReference type="InterPro" id="IPR005905">
    <property type="entry name" value="D_ala_D_ala"/>
</dbReference>
<evidence type="ECO:0000313" key="14">
    <source>
        <dbReference type="EMBL" id="CAB4668857.1"/>
    </source>
</evidence>
<dbReference type="SUPFAM" id="SSF52440">
    <property type="entry name" value="PreATP-grasp domain"/>
    <property type="match status" value="1"/>
</dbReference>
<dbReference type="GO" id="GO:0008716">
    <property type="term" value="F:D-alanine-D-alanine ligase activity"/>
    <property type="evidence" value="ECO:0007669"/>
    <property type="project" value="InterPro"/>
</dbReference>
<dbReference type="Gene3D" id="3.30.470.20">
    <property type="entry name" value="ATP-grasp fold, B domain"/>
    <property type="match status" value="1"/>
</dbReference>
<name>A0A6J6M3M7_9ZZZZ</name>
<evidence type="ECO:0000256" key="3">
    <source>
        <dbReference type="ARBA" id="ARBA00010871"/>
    </source>
</evidence>
<evidence type="ECO:0000256" key="10">
    <source>
        <dbReference type="ARBA" id="ARBA00022984"/>
    </source>
</evidence>
<dbReference type="InterPro" id="IPR011761">
    <property type="entry name" value="ATP-grasp"/>
</dbReference>
<keyword evidence="9" id="KW-0133">Cell shape</keyword>
<dbReference type="Pfam" id="PF07478">
    <property type="entry name" value="Dala_Dala_lig_C"/>
    <property type="match status" value="1"/>
</dbReference>
<dbReference type="Pfam" id="PF01820">
    <property type="entry name" value="Dala_Dala_lig_N"/>
    <property type="match status" value="1"/>
</dbReference>
<evidence type="ECO:0000256" key="5">
    <source>
        <dbReference type="ARBA" id="ARBA00022723"/>
    </source>
</evidence>
<evidence type="ECO:0000256" key="4">
    <source>
        <dbReference type="ARBA" id="ARBA00022598"/>
    </source>
</evidence>
<dbReference type="NCBIfam" id="NF002528">
    <property type="entry name" value="PRK01966.1-4"/>
    <property type="match status" value="1"/>
</dbReference>
<dbReference type="InterPro" id="IPR011127">
    <property type="entry name" value="Dala_Dala_lig_N"/>
</dbReference>
<organism evidence="14">
    <name type="scientific">freshwater metagenome</name>
    <dbReference type="NCBI Taxonomy" id="449393"/>
    <lineage>
        <taxon>unclassified sequences</taxon>
        <taxon>metagenomes</taxon>
        <taxon>ecological metagenomes</taxon>
    </lineage>
</organism>
<dbReference type="GO" id="GO:0005829">
    <property type="term" value="C:cytosol"/>
    <property type="evidence" value="ECO:0007669"/>
    <property type="project" value="TreeGrafter"/>
</dbReference>
<evidence type="ECO:0000256" key="11">
    <source>
        <dbReference type="ARBA" id="ARBA00023211"/>
    </source>
</evidence>
<proteinExistence type="inferred from homology"/>
<dbReference type="PROSITE" id="PS00844">
    <property type="entry name" value="DALA_DALA_LIGASE_2"/>
    <property type="match status" value="1"/>
</dbReference>
<dbReference type="GO" id="GO:0046872">
    <property type="term" value="F:metal ion binding"/>
    <property type="evidence" value="ECO:0007669"/>
    <property type="project" value="UniProtKB-KW"/>
</dbReference>
<dbReference type="Gene3D" id="3.30.1490.20">
    <property type="entry name" value="ATP-grasp fold, A domain"/>
    <property type="match status" value="1"/>
</dbReference>
<sequence>MNSDNNSKINVVVLFGGESAEHDVSCVTAAHVLRALNIDNYEITTVGITRQGDWVNVKSESNAVAERLVATGQQTNISQILQNTNSSARTVVIPLLHGPMGEDGTVQGALELAHVAYVGAGVLGSAIAMDKSIAKQILALNEIPQPKFISVRDNEDLNKVCDRAVNELGLPVFVKPANMGSSIGVKKAKTRDEILYALQQAFEYDEWALIEEAIVGREIEVAILGNQSAQASVPGEIIPGNEFYDYEDKYLGDLAKLLVPAPLTAKQIVEVQQLALKVFAILRSDGMARIDFFFEENGRGFLCNEVNTIPGFTPISMYPKLWNASGLSYSDLLDRLINLALDRHAKHRRKTSR</sequence>
<evidence type="ECO:0000256" key="6">
    <source>
        <dbReference type="ARBA" id="ARBA00022741"/>
    </source>
</evidence>
<keyword evidence="4" id="KW-0436">Ligase</keyword>
<dbReference type="GO" id="GO:0008360">
    <property type="term" value="P:regulation of cell shape"/>
    <property type="evidence" value="ECO:0007669"/>
    <property type="project" value="UniProtKB-KW"/>
</dbReference>
<gene>
    <name evidence="14" type="ORF">UFOPK2292_00697</name>
</gene>
<keyword evidence="6" id="KW-0547">Nucleotide-binding</keyword>
<keyword evidence="8" id="KW-0460">Magnesium</keyword>
<dbReference type="SUPFAM" id="SSF56059">
    <property type="entry name" value="Glutathione synthetase ATP-binding domain-like"/>
    <property type="match status" value="1"/>
</dbReference>
<dbReference type="PANTHER" id="PTHR23132">
    <property type="entry name" value="D-ALANINE--D-ALANINE LIGASE"/>
    <property type="match status" value="1"/>
</dbReference>
<evidence type="ECO:0000256" key="8">
    <source>
        <dbReference type="ARBA" id="ARBA00022842"/>
    </source>
</evidence>
<comment type="similarity">
    <text evidence="3">Belongs to the D-alanine--D-alanine ligase family.</text>
</comment>
<dbReference type="HAMAP" id="MF_00047">
    <property type="entry name" value="Dala_Dala_lig"/>
    <property type="match status" value="1"/>
</dbReference>
<comment type="cofactor">
    <cofactor evidence="1">
        <name>Mn(2+)</name>
        <dbReference type="ChEBI" id="CHEBI:29035"/>
    </cofactor>
</comment>
<protein>
    <submittedName>
        <fullName evidence="14">Unannotated protein</fullName>
    </submittedName>
</protein>
<keyword evidence="11" id="KW-0464">Manganese</keyword>
<keyword evidence="7" id="KW-0067">ATP-binding</keyword>
<keyword evidence="10" id="KW-0573">Peptidoglycan synthesis</keyword>
<evidence type="ECO:0000256" key="2">
    <source>
        <dbReference type="ARBA" id="ARBA00001946"/>
    </source>
</evidence>
<dbReference type="InterPro" id="IPR013815">
    <property type="entry name" value="ATP_grasp_subdomain_1"/>
</dbReference>
<dbReference type="EMBL" id="CAEZWU010000089">
    <property type="protein sequence ID" value="CAB4668857.1"/>
    <property type="molecule type" value="Genomic_DNA"/>
</dbReference>